<gene>
    <name evidence="2" type="ORF">HannXRQ_Chr09g0250031</name>
    <name evidence="1" type="ORF">HanXRQr2_Chr09g0381601</name>
</gene>
<dbReference type="PANTHER" id="PTHR45950:SF10">
    <property type="entry name" value="HOMEOBOX-LEUCINE ZIPPER PROTEIN REVOLUTA"/>
    <property type="match status" value="1"/>
</dbReference>
<keyword evidence="3" id="KW-1185">Reference proteome</keyword>
<dbReference type="STRING" id="4232.A0A251TUS4"/>
<dbReference type="PANTHER" id="PTHR45950">
    <property type="entry name" value="HOMEOBOX-LEUCINE ZIPPER PROTEIN ATHB-14"/>
    <property type="match status" value="1"/>
</dbReference>
<organism evidence="2 3">
    <name type="scientific">Helianthus annuus</name>
    <name type="common">Common sunflower</name>
    <dbReference type="NCBI Taxonomy" id="4232"/>
    <lineage>
        <taxon>Eukaryota</taxon>
        <taxon>Viridiplantae</taxon>
        <taxon>Streptophyta</taxon>
        <taxon>Embryophyta</taxon>
        <taxon>Tracheophyta</taxon>
        <taxon>Spermatophyta</taxon>
        <taxon>Magnoliopsida</taxon>
        <taxon>eudicotyledons</taxon>
        <taxon>Gunneridae</taxon>
        <taxon>Pentapetalae</taxon>
        <taxon>asterids</taxon>
        <taxon>campanulids</taxon>
        <taxon>Asterales</taxon>
        <taxon>Asteraceae</taxon>
        <taxon>Asteroideae</taxon>
        <taxon>Heliantheae alliance</taxon>
        <taxon>Heliantheae</taxon>
        <taxon>Helianthus</taxon>
    </lineage>
</organism>
<dbReference type="GO" id="GO:0003700">
    <property type="term" value="F:DNA-binding transcription factor activity"/>
    <property type="evidence" value="ECO:0007669"/>
    <property type="project" value="InterPro"/>
</dbReference>
<protein>
    <submittedName>
        <fullName evidence="2">Uncharacterized protein</fullName>
    </submittedName>
</protein>
<reference evidence="1" key="3">
    <citation type="submission" date="2020-06" db="EMBL/GenBank/DDBJ databases">
        <title>Helianthus annuus Genome sequencing and assembly Release 2.</title>
        <authorList>
            <person name="Gouzy J."/>
            <person name="Langlade N."/>
            <person name="Munos S."/>
        </authorList>
    </citation>
    <scope>NUCLEOTIDE SEQUENCE</scope>
    <source>
        <tissue evidence="1">Leaves</tissue>
    </source>
</reference>
<evidence type="ECO:0000313" key="3">
    <source>
        <dbReference type="Proteomes" id="UP000215914"/>
    </source>
</evidence>
<dbReference type="InterPro" id="IPR044830">
    <property type="entry name" value="HD-Zip_III"/>
</dbReference>
<reference evidence="2" key="2">
    <citation type="submission" date="2017-02" db="EMBL/GenBank/DDBJ databases">
        <title>Sunflower complete genome.</title>
        <authorList>
            <person name="Langlade N."/>
            <person name="Munos S."/>
        </authorList>
    </citation>
    <scope>NUCLEOTIDE SEQUENCE [LARGE SCALE GENOMIC DNA]</scope>
    <source>
        <tissue evidence="2">Leaves</tissue>
    </source>
</reference>
<proteinExistence type="predicted"/>
<dbReference type="EMBL" id="MNCJ02000324">
    <property type="protein sequence ID" value="KAF5790302.1"/>
    <property type="molecule type" value="Genomic_DNA"/>
</dbReference>
<reference evidence="1 3" key="1">
    <citation type="journal article" date="2017" name="Nature">
        <title>The sunflower genome provides insights into oil metabolism, flowering and Asterid evolution.</title>
        <authorList>
            <person name="Badouin H."/>
            <person name="Gouzy J."/>
            <person name="Grassa C.J."/>
            <person name="Murat F."/>
            <person name="Staton S.E."/>
            <person name="Cottret L."/>
            <person name="Lelandais-Briere C."/>
            <person name="Owens G.L."/>
            <person name="Carrere S."/>
            <person name="Mayjonade B."/>
            <person name="Legrand L."/>
            <person name="Gill N."/>
            <person name="Kane N.C."/>
            <person name="Bowers J.E."/>
            <person name="Hubner S."/>
            <person name="Bellec A."/>
            <person name="Berard A."/>
            <person name="Berges H."/>
            <person name="Blanchet N."/>
            <person name="Boniface M.C."/>
            <person name="Brunel D."/>
            <person name="Catrice O."/>
            <person name="Chaidir N."/>
            <person name="Claudel C."/>
            <person name="Donnadieu C."/>
            <person name="Faraut T."/>
            <person name="Fievet G."/>
            <person name="Helmstetter N."/>
            <person name="King M."/>
            <person name="Knapp S.J."/>
            <person name="Lai Z."/>
            <person name="Le Paslier M.C."/>
            <person name="Lippi Y."/>
            <person name="Lorenzon L."/>
            <person name="Mandel J.R."/>
            <person name="Marage G."/>
            <person name="Marchand G."/>
            <person name="Marquand E."/>
            <person name="Bret-Mestries E."/>
            <person name="Morien E."/>
            <person name="Nambeesan S."/>
            <person name="Nguyen T."/>
            <person name="Pegot-Espagnet P."/>
            <person name="Pouilly N."/>
            <person name="Raftis F."/>
            <person name="Sallet E."/>
            <person name="Schiex T."/>
            <person name="Thomas J."/>
            <person name="Vandecasteele C."/>
            <person name="Vares D."/>
            <person name="Vear F."/>
            <person name="Vautrin S."/>
            <person name="Crespi M."/>
            <person name="Mangin B."/>
            <person name="Burke J.M."/>
            <person name="Salse J."/>
            <person name="Munos S."/>
            <person name="Vincourt P."/>
            <person name="Rieseberg L.H."/>
            <person name="Langlade N.B."/>
        </authorList>
    </citation>
    <scope>NUCLEOTIDE SEQUENCE [LARGE SCALE GENOMIC DNA]</scope>
    <source>
        <strain evidence="3">cv. SF193</strain>
        <tissue evidence="1">Leaves</tissue>
    </source>
</reference>
<dbReference type="EMBL" id="CM007898">
    <property type="protein sequence ID" value="OTG14493.1"/>
    <property type="molecule type" value="Genomic_DNA"/>
</dbReference>
<dbReference type="AlphaFoldDB" id="A0A251TUS4"/>
<accession>A0A251TUS4</accession>
<sequence>MPLSQTIEHEEMLEVIRLEGHAVGQEDPFVSRDIHLLQLCSGIDENAGGACAKLFFAPIDEMFLDDAPLIPSSFQIIPLDPKSGDLKDAIGTTHRTLDLTSISR</sequence>
<dbReference type="InParanoid" id="A0A251TUS4"/>
<name>A0A251TUS4_HELAN</name>
<evidence type="ECO:0000313" key="1">
    <source>
        <dbReference type="EMBL" id="KAF5790302.1"/>
    </source>
</evidence>
<dbReference type="Proteomes" id="UP000215914">
    <property type="component" value="Chromosome 9"/>
</dbReference>
<evidence type="ECO:0000313" key="2">
    <source>
        <dbReference type="EMBL" id="OTG14493.1"/>
    </source>
</evidence>
<dbReference type="Gramene" id="mRNA:HanXRQr2_Chr09g0381601">
    <property type="protein sequence ID" value="CDS:HanXRQr2_Chr09g0381601.1"/>
    <property type="gene ID" value="HanXRQr2_Chr09g0381601"/>
</dbReference>